<dbReference type="SUPFAM" id="SSF46626">
    <property type="entry name" value="Cytochrome c"/>
    <property type="match status" value="2"/>
</dbReference>
<keyword evidence="3 4" id="KW-0408">Iron</keyword>
<evidence type="ECO:0000256" key="4">
    <source>
        <dbReference type="PROSITE-ProRule" id="PRU00433"/>
    </source>
</evidence>
<evidence type="ECO:0000256" key="3">
    <source>
        <dbReference type="ARBA" id="ARBA00023004"/>
    </source>
</evidence>
<dbReference type="GO" id="GO:0009055">
    <property type="term" value="F:electron transfer activity"/>
    <property type="evidence" value="ECO:0007669"/>
    <property type="project" value="InterPro"/>
</dbReference>
<gene>
    <name evidence="6" type="ORF">SAMN04488523_102280</name>
</gene>
<keyword evidence="1 4" id="KW-0349">Heme</keyword>
<dbReference type="STRING" id="74348.SAMN04488523_102280"/>
<dbReference type="AlphaFoldDB" id="A0A1I1UXR1"/>
<reference evidence="6 7" key="1">
    <citation type="submission" date="2016-10" db="EMBL/GenBank/DDBJ databases">
        <authorList>
            <person name="de Groot N.N."/>
        </authorList>
    </citation>
    <scope>NUCLEOTIDE SEQUENCE [LARGE SCALE GENOMIC DNA]</scope>
    <source>
        <strain evidence="6 7">DSM 11443</strain>
    </source>
</reference>
<feature type="domain" description="Cytochrome c" evidence="5">
    <location>
        <begin position="169"/>
        <end position="275"/>
    </location>
</feature>
<dbReference type="EMBL" id="FOMW01000002">
    <property type="protein sequence ID" value="SFD75345.1"/>
    <property type="molecule type" value="Genomic_DNA"/>
</dbReference>
<proteinExistence type="predicted"/>
<dbReference type="PROSITE" id="PS51007">
    <property type="entry name" value="CYTC"/>
    <property type="match status" value="2"/>
</dbReference>
<keyword evidence="2 4" id="KW-0479">Metal-binding</keyword>
<name>A0A1I1UXR1_9RHOB</name>
<dbReference type="PANTHER" id="PTHR35008">
    <property type="entry name" value="BLL4482 PROTEIN-RELATED"/>
    <property type="match status" value="1"/>
</dbReference>
<dbReference type="OrthoDB" id="9811281at2"/>
<sequence length="283" mass="29545">MLTAPAPLEASYGAGLTADPDAGALVFAAGGCASCHTAPTAEPSDGGPPVLSGGLAIVSDFGTFHVPNISPDPDAGIGSWTLAQFARAVTQGVSPEGAHYYPAFPYTAYHHLAPQDLVDLHAFMMTLPASATASVSHDVGFPFNVRRGLGVWKKLYLHEDYVLAGEHTPEVSRGRYLAEALSHCAECHTSRGPLGGLNRSQWLAGAPNPSGKGRIPNITPAALDWSEADLVEYFTSGFTPDYDSAGGEMAEVVRNLVQLPQSDRAAIAAYLKAVPPVPNAPAE</sequence>
<evidence type="ECO:0000256" key="2">
    <source>
        <dbReference type="ARBA" id="ARBA00022723"/>
    </source>
</evidence>
<evidence type="ECO:0000313" key="7">
    <source>
        <dbReference type="Proteomes" id="UP000198977"/>
    </source>
</evidence>
<evidence type="ECO:0000259" key="5">
    <source>
        <dbReference type="PROSITE" id="PS51007"/>
    </source>
</evidence>
<protein>
    <submittedName>
        <fullName evidence="6">Cytochrome c, mono-and diheme variants</fullName>
    </submittedName>
</protein>
<feature type="domain" description="Cytochrome c" evidence="5">
    <location>
        <begin position="18"/>
        <end position="128"/>
    </location>
</feature>
<dbReference type="PANTHER" id="PTHR35008:SF8">
    <property type="entry name" value="ALCOHOL DEHYDROGENASE CYTOCHROME C SUBUNIT"/>
    <property type="match status" value="1"/>
</dbReference>
<dbReference type="Gene3D" id="1.10.760.10">
    <property type="entry name" value="Cytochrome c-like domain"/>
    <property type="match status" value="2"/>
</dbReference>
<evidence type="ECO:0000256" key="1">
    <source>
        <dbReference type="ARBA" id="ARBA00022617"/>
    </source>
</evidence>
<accession>A0A1I1UXR1</accession>
<dbReference type="InterPro" id="IPR009056">
    <property type="entry name" value="Cyt_c-like_dom"/>
</dbReference>
<dbReference type="Proteomes" id="UP000198977">
    <property type="component" value="Unassembled WGS sequence"/>
</dbReference>
<dbReference type="Pfam" id="PF00034">
    <property type="entry name" value="Cytochrom_C"/>
    <property type="match status" value="2"/>
</dbReference>
<dbReference type="InterPro" id="IPR036909">
    <property type="entry name" value="Cyt_c-like_dom_sf"/>
</dbReference>
<keyword evidence="7" id="KW-1185">Reference proteome</keyword>
<dbReference type="InterPro" id="IPR051459">
    <property type="entry name" value="Cytochrome_c-type_DH"/>
</dbReference>
<organism evidence="6 7">
    <name type="scientific">Sulfitobacter brevis</name>
    <dbReference type="NCBI Taxonomy" id="74348"/>
    <lineage>
        <taxon>Bacteria</taxon>
        <taxon>Pseudomonadati</taxon>
        <taxon>Pseudomonadota</taxon>
        <taxon>Alphaproteobacteria</taxon>
        <taxon>Rhodobacterales</taxon>
        <taxon>Roseobacteraceae</taxon>
        <taxon>Sulfitobacter</taxon>
    </lineage>
</organism>
<dbReference type="GO" id="GO:0020037">
    <property type="term" value="F:heme binding"/>
    <property type="evidence" value="ECO:0007669"/>
    <property type="project" value="InterPro"/>
</dbReference>
<evidence type="ECO:0000313" key="6">
    <source>
        <dbReference type="EMBL" id="SFD75345.1"/>
    </source>
</evidence>
<dbReference type="GO" id="GO:0046872">
    <property type="term" value="F:metal ion binding"/>
    <property type="evidence" value="ECO:0007669"/>
    <property type="project" value="UniProtKB-KW"/>
</dbReference>